<dbReference type="RefSeq" id="WP_208664716.1">
    <property type="nucleotide sequence ID" value="NZ_CP041147.1"/>
</dbReference>
<evidence type="ECO:0000259" key="6">
    <source>
        <dbReference type="PROSITE" id="PS50893"/>
    </source>
</evidence>
<proteinExistence type="inferred from homology"/>
<dbReference type="InterPro" id="IPR003593">
    <property type="entry name" value="AAA+_ATPase"/>
</dbReference>
<sequence>MLFNLDNDKENLEPKNSELVSDTVEKVQEAQEELNNQELTSEVVSSEPAVVSSKDSDVKITTKNVFDILDVEDGSNVMHVDARIARKLKKASNKKRSKDGSENLKNSENAVIEVKNVSKYYLSGNTVTRVLRNVSVTINKGEFVMIFGKSGGGKSTLLNLISGLDRPSKGDVVVCDNNLPYLNDWALTLFRRDHISFIFQNYNLLQNLTGYDNVETGSYLQKKKELKLDINKLFEEFDMEDVKHKYPSQMSGGQQQRISILRALAKNAEIIFADEPTGALDDKTTEIVLSYLFDINKKYGTTIVMVTHNPMIEAIADKIIHVRKGRISDVILNKNPKHPSELDWKE</sequence>
<evidence type="ECO:0000256" key="1">
    <source>
        <dbReference type="ARBA" id="ARBA00005417"/>
    </source>
</evidence>
<keyword evidence="8" id="KW-1185">Reference proteome</keyword>
<dbReference type="PROSITE" id="PS50893">
    <property type="entry name" value="ABC_TRANSPORTER_2"/>
    <property type="match status" value="1"/>
</dbReference>
<evidence type="ECO:0000256" key="5">
    <source>
        <dbReference type="SAM" id="Coils"/>
    </source>
</evidence>
<dbReference type="GO" id="GO:0016887">
    <property type="term" value="F:ATP hydrolysis activity"/>
    <property type="evidence" value="ECO:0007669"/>
    <property type="project" value="InterPro"/>
</dbReference>
<feature type="domain" description="ABC transporter" evidence="6">
    <location>
        <begin position="112"/>
        <end position="344"/>
    </location>
</feature>
<feature type="coiled-coil region" evidence="5">
    <location>
        <begin position="20"/>
        <end position="47"/>
    </location>
</feature>
<organism evidence="7 8">
    <name type="scientific">Mycoplasma nasistruthionis</name>
    <dbReference type="NCBI Taxonomy" id="353852"/>
    <lineage>
        <taxon>Bacteria</taxon>
        <taxon>Bacillati</taxon>
        <taxon>Mycoplasmatota</taxon>
        <taxon>Mollicutes</taxon>
        <taxon>Mycoplasmataceae</taxon>
        <taxon>Mycoplasma</taxon>
    </lineage>
</organism>
<dbReference type="Gene3D" id="3.40.50.300">
    <property type="entry name" value="P-loop containing nucleotide triphosphate hydrolases"/>
    <property type="match status" value="1"/>
</dbReference>
<keyword evidence="4 7" id="KW-0067">ATP-binding</keyword>
<reference evidence="7 8" key="1">
    <citation type="submission" date="2019-06" db="EMBL/GenBank/DDBJ databases">
        <title>Mycoplasma nasistruthionis sp. nov. str Ms03.</title>
        <authorList>
            <person name="Botes A."/>
        </authorList>
    </citation>
    <scope>NUCLEOTIDE SEQUENCE [LARGE SCALE GENOMIC DNA]</scope>
    <source>
        <strain evidence="7 8">Ms03</strain>
    </source>
</reference>
<dbReference type="InterPro" id="IPR017911">
    <property type="entry name" value="MacB-like_ATP-bd"/>
</dbReference>
<comment type="similarity">
    <text evidence="1">Belongs to the ABC transporter superfamily.</text>
</comment>
<accession>A0A4Y6I8D1</accession>
<keyword evidence="5" id="KW-0175">Coiled coil</keyword>
<name>A0A4Y6I8D1_9MOLU</name>
<protein>
    <submittedName>
        <fullName evidence="7">ABC transporter ATP-binding protein</fullName>
    </submittedName>
</protein>
<evidence type="ECO:0000256" key="4">
    <source>
        <dbReference type="ARBA" id="ARBA00022840"/>
    </source>
</evidence>
<gene>
    <name evidence="7" type="ORF">FIV53_02630</name>
</gene>
<dbReference type="AlphaFoldDB" id="A0A4Y6I8D1"/>
<dbReference type="PANTHER" id="PTHR42798">
    <property type="entry name" value="LIPOPROTEIN-RELEASING SYSTEM ATP-BINDING PROTEIN LOLD"/>
    <property type="match status" value="1"/>
</dbReference>
<dbReference type="GO" id="GO:0098796">
    <property type="term" value="C:membrane protein complex"/>
    <property type="evidence" value="ECO:0007669"/>
    <property type="project" value="UniProtKB-ARBA"/>
</dbReference>
<dbReference type="CDD" id="cd03255">
    <property type="entry name" value="ABC_MJ0796_LolCDE_FtsE"/>
    <property type="match status" value="1"/>
</dbReference>
<dbReference type="GO" id="GO:0022857">
    <property type="term" value="F:transmembrane transporter activity"/>
    <property type="evidence" value="ECO:0007669"/>
    <property type="project" value="UniProtKB-ARBA"/>
</dbReference>
<dbReference type="PANTHER" id="PTHR42798:SF2">
    <property type="entry name" value="ABC TRANSPORTER ATP-BINDING PROTEIN MG467-RELATED"/>
    <property type="match status" value="1"/>
</dbReference>
<dbReference type="FunFam" id="3.40.50.300:FF:000032">
    <property type="entry name" value="Export ABC transporter ATP-binding protein"/>
    <property type="match status" value="1"/>
</dbReference>
<keyword evidence="2" id="KW-0813">Transport</keyword>
<dbReference type="InterPro" id="IPR017871">
    <property type="entry name" value="ABC_transporter-like_CS"/>
</dbReference>
<dbReference type="InterPro" id="IPR027417">
    <property type="entry name" value="P-loop_NTPase"/>
</dbReference>
<dbReference type="EMBL" id="CP041147">
    <property type="protein sequence ID" value="QDF65168.1"/>
    <property type="molecule type" value="Genomic_DNA"/>
</dbReference>
<dbReference type="PROSITE" id="PS00211">
    <property type="entry name" value="ABC_TRANSPORTER_1"/>
    <property type="match status" value="1"/>
</dbReference>
<evidence type="ECO:0000313" key="8">
    <source>
        <dbReference type="Proteomes" id="UP000315201"/>
    </source>
</evidence>
<dbReference type="InterPro" id="IPR003439">
    <property type="entry name" value="ABC_transporter-like_ATP-bd"/>
</dbReference>
<evidence type="ECO:0000313" key="7">
    <source>
        <dbReference type="EMBL" id="QDF65168.1"/>
    </source>
</evidence>
<dbReference type="Proteomes" id="UP000315201">
    <property type="component" value="Chromosome"/>
</dbReference>
<dbReference type="Pfam" id="PF00005">
    <property type="entry name" value="ABC_tran"/>
    <property type="match status" value="1"/>
</dbReference>
<dbReference type="SUPFAM" id="SSF52540">
    <property type="entry name" value="P-loop containing nucleoside triphosphate hydrolases"/>
    <property type="match status" value="1"/>
</dbReference>
<keyword evidence="3" id="KW-0547">Nucleotide-binding</keyword>
<dbReference type="SMART" id="SM00382">
    <property type="entry name" value="AAA"/>
    <property type="match status" value="1"/>
</dbReference>
<dbReference type="GO" id="GO:0005524">
    <property type="term" value="F:ATP binding"/>
    <property type="evidence" value="ECO:0007669"/>
    <property type="project" value="UniProtKB-KW"/>
</dbReference>
<evidence type="ECO:0000256" key="2">
    <source>
        <dbReference type="ARBA" id="ARBA00022448"/>
    </source>
</evidence>
<evidence type="ECO:0000256" key="3">
    <source>
        <dbReference type="ARBA" id="ARBA00022741"/>
    </source>
</evidence>